<feature type="domain" description="NPHP4 C2-like" evidence="2">
    <location>
        <begin position="117"/>
        <end position="187"/>
    </location>
</feature>
<accession>A0ABY7EZ74</accession>
<dbReference type="Pfam" id="PF26186">
    <property type="entry name" value="NPHP4_C2_3rd"/>
    <property type="match status" value="2"/>
</dbReference>
<dbReference type="Pfam" id="PF26189">
    <property type="entry name" value="Ig_NPHP4_2nd"/>
    <property type="match status" value="1"/>
</dbReference>
<evidence type="ECO:0000259" key="2">
    <source>
        <dbReference type="Pfam" id="PF26186"/>
    </source>
</evidence>
<dbReference type="InterPro" id="IPR058687">
    <property type="entry name" value="Ig_NPHP4_1st"/>
</dbReference>
<dbReference type="InterPro" id="IPR029775">
    <property type="entry name" value="NPHP4"/>
</dbReference>
<feature type="domain" description="NPHP4 Ig-like" evidence="4">
    <location>
        <begin position="355"/>
        <end position="504"/>
    </location>
</feature>
<dbReference type="InterPro" id="IPR058688">
    <property type="entry name" value="Ig_NPHP4_2nd"/>
</dbReference>
<keyword evidence="6" id="KW-1185">Reference proteome</keyword>
<dbReference type="Proteomes" id="UP001164746">
    <property type="component" value="Chromosome 9"/>
</dbReference>
<evidence type="ECO:0000259" key="1">
    <source>
        <dbReference type="Pfam" id="PF26173"/>
    </source>
</evidence>
<gene>
    <name evidence="5" type="ORF">MAR_005333</name>
</gene>
<feature type="domain" description="NPHP4 SK-like" evidence="1">
    <location>
        <begin position="287"/>
        <end position="352"/>
    </location>
</feature>
<dbReference type="PANTHER" id="PTHR31043">
    <property type="entry name" value="NEPHROCYSTIN-4"/>
    <property type="match status" value="1"/>
</dbReference>
<evidence type="ECO:0000259" key="4">
    <source>
        <dbReference type="Pfam" id="PF26190"/>
    </source>
</evidence>
<evidence type="ECO:0000313" key="6">
    <source>
        <dbReference type="Proteomes" id="UP001164746"/>
    </source>
</evidence>
<dbReference type="InterPro" id="IPR058765">
    <property type="entry name" value="NPHP4_C2-like"/>
</dbReference>
<name>A0ABY7EZ74_MYAAR</name>
<evidence type="ECO:0000259" key="3">
    <source>
        <dbReference type="Pfam" id="PF26189"/>
    </source>
</evidence>
<sequence length="590" mass="66122">GSGLSRAAYAKLYSVGFPPVLDRSGEPPERELNDPLQCNEIIFQFLAFSRMSDPAGTTEPGKTAGTVFFSFQFYRNQQTVIVKAQNDLSSDAAVMPYILSKLDKDGTLLKGPPGLEQTMYIDVWDGDSLLPLGSTAVDLKYLCRCGMEAVQTTFELDVISTEYQEDPNLAHPDSGAGGVRPANVFSIPRENSTSEWPTSVIRSILRLQLQVTLMLIIIKVLQVVSATASTSAYGGGSLIAGDTKLKTGLATKKRIARAHHLAENNREVAALLFSKHTELETVTESNREADSERQRKLARMAAIRNMEGSIEKPQTLMAHKQLKTERARDLKTIEIYRLQTKKDGIQSMLSQSISTEHTIHPSFGTAEYFEFVLRNPFNVEHHVRIEWEDKSLQCITDTREWRYFKQLHQVQSAMEEGMFSKEAKSSFPEIFLRPKETVNVPFKYVLFKADQSVQPQGPIDPFRQEPKTKARPTDALRPKSLKVFFKNEDEKPLAILLLKVEPQPHIIDQTFRFHSPEQTFLKKSIRLPPLEGLPGAPVGSGNAVKAYARCSDPNIICDTKTTQPGEPQDVFLKVPLGASPQIKRFFMAVY</sequence>
<feature type="domain" description="NPHP4 C2-like" evidence="2">
    <location>
        <begin position="7"/>
        <end position="116"/>
    </location>
</feature>
<proteinExistence type="predicted"/>
<feature type="non-terminal residue" evidence="5">
    <location>
        <position position="1"/>
    </location>
</feature>
<feature type="domain" description="NPHP4 Ig-like" evidence="3">
    <location>
        <begin position="511"/>
        <end position="590"/>
    </location>
</feature>
<dbReference type="Pfam" id="PF26173">
    <property type="entry name" value="NPHP4_SK"/>
    <property type="match status" value="1"/>
</dbReference>
<dbReference type="InterPro" id="IPR058764">
    <property type="entry name" value="NPHP4_SK"/>
</dbReference>
<reference evidence="5" key="1">
    <citation type="submission" date="2022-11" db="EMBL/GenBank/DDBJ databases">
        <title>Centuries of genome instability and evolution in soft-shell clam transmissible cancer (bioRxiv).</title>
        <authorList>
            <person name="Hart S.F.M."/>
            <person name="Yonemitsu M.A."/>
            <person name="Giersch R.M."/>
            <person name="Beal B.F."/>
            <person name="Arriagada G."/>
            <person name="Davis B.W."/>
            <person name="Ostrander E.A."/>
            <person name="Goff S.P."/>
            <person name="Metzger M.J."/>
        </authorList>
    </citation>
    <scope>NUCLEOTIDE SEQUENCE</scope>
    <source>
        <strain evidence="5">MELC-2E11</strain>
        <tissue evidence="5">Siphon/mantle</tissue>
    </source>
</reference>
<organism evidence="5 6">
    <name type="scientific">Mya arenaria</name>
    <name type="common">Soft-shell clam</name>
    <dbReference type="NCBI Taxonomy" id="6604"/>
    <lineage>
        <taxon>Eukaryota</taxon>
        <taxon>Metazoa</taxon>
        <taxon>Spiralia</taxon>
        <taxon>Lophotrochozoa</taxon>
        <taxon>Mollusca</taxon>
        <taxon>Bivalvia</taxon>
        <taxon>Autobranchia</taxon>
        <taxon>Heteroconchia</taxon>
        <taxon>Euheterodonta</taxon>
        <taxon>Imparidentia</taxon>
        <taxon>Neoheterodontei</taxon>
        <taxon>Myida</taxon>
        <taxon>Myoidea</taxon>
        <taxon>Myidae</taxon>
        <taxon>Mya</taxon>
    </lineage>
</organism>
<dbReference type="EMBL" id="CP111020">
    <property type="protein sequence ID" value="WAR15228.1"/>
    <property type="molecule type" value="Genomic_DNA"/>
</dbReference>
<dbReference type="Pfam" id="PF26190">
    <property type="entry name" value="Ig_NPHP4_1st"/>
    <property type="match status" value="1"/>
</dbReference>
<protein>
    <submittedName>
        <fullName evidence="5">NPHP4-like protein</fullName>
    </submittedName>
</protein>
<evidence type="ECO:0000313" key="5">
    <source>
        <dbReference type="EMBL" id="WAR15228.1"/>
    </source>
</evidence>
<dbReference type="PANTHER" id="PTHR31043:SF3">
    <property type="entry name" value="NEPHROCYSTIN-4"/>
    <property type="match status" value="1"/>
</dbReference>